<name>A0A1X2HF03_SYNRA</name>
<proteinExistence type="predicted"/>
<reference evidence="3 4" key="1">
    <citation type="submission" date="2016-07" db="EMBL/GenBank/DDBJ databases">
        <title>Pervasive Adenine N6-methylation of Active Genes in Fungi.</title>
        <authorList>
            <consortium name="DOE Joint Genome Institute"/>
            <person name="Mondo S.J."/>
            <person name="Dannebaum R.O."/>
            <person name="Kuo R.C."/>
            <person name="Labutti K."/>
            <person name="Haridas S."/>
            <person name="Kuo A."/>
            <person name="Salamov A."/>
            <person name="Ahrendt S.R."/>
            <person name="Lipzen A."/>
            <person name="Sullivan W."/>
            <person name="Andreopoulos W.B."/>
            <person name="Clum A."/>
            <person name="Lindquist E."/>
            <person name="Daum C."/>
            <person name="Ramamoorthy G.K."/>
            <person name="Gryganskyi A."/>
            <person name="Culley D."/>
            <person name="Magnuson J.K."/>
            <person name="James T.Y."/>
            <person name="O'Malley M.A."/>
            <person name="Stajich J.E."/>
            <person name="Spatafora J.W."/>
            <person name="Visel A."/>
            <person name="Grigoriev I.V."/>
        </authorList>
    </citation>
    <scope>NUCLEOTIDE SEQUENCE [LARGE SCALE GENOMIC DNA]</scope>
    <source>
        <strain evidence="3 4">NRRL 2496</strain>
    </source>
</reference>
<protein>
    <submittedName>
        <fullName evidence="3">Uncharacterized protein</fullName>
    </submittedName>
</protein>
<accession>A0A1X2HF03</accession>
<gene>
    <name evidence="3" type="ORF">BCR43DRAFT_504416</name>
</gene>
<dbReference type="EMBL" id="MCGN01000004">
    <property type="protein sequence ID" value="ORY97490.1"/>
    <property type="molecule type" value="Genomic_DNA"/>
</dbReference>
<feature type="compositionally biased region" description="Basic residues" evidence="1">
    <location>
        <begin position="40"/>
        <end position="52"/>
    </location>
</feature>
<evidence type="ECO:0000313" key="4">
    <source>
        <dbReference type="Proteomes" id="UP000242180"/>
    </source>
</evidence>
<organism evidence="3 4">
    <name type="scientific">Syncephalastrum racemosum</name>
    <name type="common">Filamentous fungus</name>
    <dbReference type="NCBI Taxonomy" id="13706"/>
    <lineage>
        <taxon>Eukaryota</taxon>
        <taxon>Fungi</taxon>
        <taxon>Fungi incertae sedis</taxon>
        <taxon>Mucoromycota</taxon>
        <taxon>Mucoromycotina</taxon>
        <taxon>Mucoromycetes</taxon>
        <taxon>Mucorales</taxon>
        <taxon>Syncephalastraceae</taxon>
        <taxon>Syncephalastrum</taxon>
    </lineage>
</organism>
<evidence type="ECO:0000313" key="3">
    <source>
        <dbReference type="EMBL" id="ORY97490.1"/>
    </source>
</evidence>
<keyword evidence="2" id="KW-0472">Membrane</keyword>
<keyword evidence="2" id="KW-0812">Transmembrane</keyword>
<keyword evidence="2" id="KW-1133">Transmembrane helix</keyword>
<feature type="transmembrane region" description="Helical" evidence="2">
    <location>
        <begin position="6"/>
        <end position="31"/>
    </location>
</feature>
<sequence>MATLDNGLWIVIPILIIVFMTFLFCVCRFTVLGKKDQPKGRNHTTPRRRNVRHQTPEEYMYTDPRLSGLLTTNAESRDTNSRPTTELQQVVIPRDTAQEEDTQSLISEPLPSYQERDRGGERLPGYRR</sequence>
<dbReference type="AlphaFoldDB" id="A0A1X2HF03"/>
<feature type="region of interest" description="Disordered" evidence="1">
    <location>
        <begin position="35"/>
        <end position="128"/>
    </location>
</feature>
<keyword evidence="4" id="KW-1185">Reference proteome</keyword>
<comment type="caution">
    <text evidence="3">The sequence shown here is derived from an EMBL/GenBank/DDBJ whole genome shotgun (WGS) entry which is preliminary data.</text>
</comment>
<dbReference type="Proteomes" id="UP000242180">
    <property type="component" value="Unassembled WGS sequence"/>
</dbReference>
<evidence type="ECO:0000256" key="1">
    <source>
        <dbReference type="SAM" id="MobiDB-lite"/>
    </source>
</evidence>
<dbReference type="InParanoid" id="A0A1X2HF03"/>
<evidence type="ECO:0000256" key="2">
    <source>
        <dbReference type="SAM" id="Phobius"/>
    </source>
</evidence>